<proteinExistence type="inferred from homology"/>
<keyword evidence="7 10" id="KW-0799">Topoisomerase</keyword>
<reference evidence="13 14" key="1">
    <citation type="submission" date="2020-07" db="EMBL/GenBank/DDBJ databases">
        <title>The yeast mating-type switching endonuclease HO is a domesticated member of an unorthodox homing genetic element family.</title>
        <authorList>
            <person name="Coughlan A.Y."/>
            <person name="Lombardi L."/>
            <person name="Braun-Galleani S."/>
            <person name="Martos A.R."/>
            <person name="Galeote V."/>
            <person name="Bigey F."/>
            <person name="Dequin S."/>
            <person name="Byrne K.P."/>
            <person name="Wolfe K.H."/>
        </authorList>
    </citation>
    <scope>NUCLEOTIDE SEQUENCE [LARGE SCALE GENOMIC DNA]</scope>
    <source>
        <strain evidence="13 14">NRRL Y-6702</strain>
    </source>
</reference>
<dbReference type="InterPro" id="IPR036078">
    <property type="entry name" value="Spo11/TopoVI_A_sf"/>
</dbReference>
<evidence type="ECO:0000313" key="13">
    <source>
        <dbReference type="EMBL" id="QLG73452.1"/>
    </source>
</evidence>
<evidence type="ECO:0000256" key="3">
    <source>
        <dbReference type="ARBA" id="ARBA00006559"/>
    </source>
</evidence>
<evidence type="ECO:0000256" key="8">
    <source>
        <dbReference type="ARBA" id="ARBA00023125"/>
    </source>
</evidence>
<dbReference type="Pfam" id="PF04406">
    <property type="entry name" value="TP6A_N"/>
    <property type="match status" value="1"/>
</dbReference>
<sequence>MKECLNDYMKQCSTKHDLLEALKSPSRTIYVTVFQGSVLDTIESILSLARNSIEHHQQPIKFILGGSAKPLLFPSLNDPNSTNKISVLLTLLRTIHKCLEEKEVRTIRDIYYSNVELYRNQKKVDYWLSTIVRSFHLPSKEYLNIVPAQKGLCYTTLGINVETDDMQSAIMKDSSVLIPHLKQNSKLTLVEYTDTRLALIVLEKEAVYNKLVDAYSKELQPHNVIIVTGKGYPDFLTRLFLNKLQSFASCIKSWSIYTDADPHGIDIALKYMENDHNPLYKCDLLEYRGVRLCQLLRHKDVQFLELSQRDVSLAIKLLDRLTDSTHCESHLFLIELQRQLFYYKKAEMNAIDKDHFFSH</sequence>
<evidence type="ECO:0000256" key="4">
    <source>
        <dbReference type="ARBA" id="ARBA00012895"/>
    </source>
</evidence>
<keyword evidence="6" id="KW-0460">Magnesium</keyword>
<dbReference type="GO" id="GO:0000706">
    <property type="term" value="P:meiotic DNA double-strand break processing"/>
    <property type="evidence" value="ECO:0007669"/>
    <property type="project" value="TreeGrafter"/>
</dbReference>
<dbReference type="GO" id="GO:0005524">
    <property type="term" value="F:ATP binding"/>
    <property type="evidence" value="ECO:0007669"/>
    <property type="project" value="InterPro"/>
</dbReference>
<organism evidence="13 14">
    <name type="scientific">Zygotorulaspora mrakii</name>
    <name type="common">Zygosaccharomyces mrakii</name>
    <dbReference type="NCBI Taxonomy" id="42260"/>
    <lineage>
        <taxon>Eukaryota</taxon>
        <taxon>Fungi</taxon>
        <taxon>Dikarya</taxon>
        <taxon>Ascomycota</taxon>
        <taxon>Saccharomycotina</taxon>
        <taxon>Saccharomycetes</taxon>
        <taxon>Saccharomycetales</taxon>
        <taxon>Saccharomycetaceae</taxon>
        <taxon>Zygotorulaspora</taxon>
    </lineage>
</organism>
<dbReference type="GeneID" id="59237194"/>
<dbReference type="Gene3D" id="1.10.10.10">
    <property type="entry name" value="Winged helix-like DNA-binding domain superfamily/Winged helix DNA-binding domain"/>
    <property type="match status" value="1"/>
</dbReference>
<comment type="catalytic activity">
    <reaction evidence="1 10">
        <text>ATP-dependent breakage, passage and rejoining of double-stranded DNA.</text>
        <dbReference type="EC" id="5.6.2.2"/>
    </reaction>
</comment>
<dbReference type="AlphaFoldDB" id="A0A7H9B6N5"/>
<name>A0A7H9B6N5_ZYGMR</name>
<feature type="active site" description="O-(5'-phospho-DNA)-tyrosine intermediate" evidence="10">
    <location>
        <position position="112"/>
    </location>
</feature>
<keyword evidence="8 10" id="KW-0238">DNA-binding</keyword>
<gene>
    <name evidence="13" type="ORF">HG535_0E05360</name>
</gene>
<evidence type="ECO:0000256" key="5">
    <source>
        <dbReference type="ARBA" id="ARBA00022723"/>
    </source>
</evidence>
<dbReference type="GO" id="GO:0003677">
    <property type="term" value="F:DNA binding"/>
    <property type="evidence" value="ECO:0007669"/>
    <property type="project" value="UniProtKB-UniRule"/>
</dbReference>
<dbReference type="InterPro" id="IPR002815">
    <property type="entry name" value="Spo11/TopoVI_A"/>
</dbReference>
<feature type="domain" description="Topoisomerase 6 subunit A/Spo11 TOPRIM" evidence="12">
    <location>
        <begin position="199"/>
        <end position="354"/>
    </location>
</feature>
<dbReference type="PANTHER" id="PTHR10848">
    <property type="entry name" value="MEIOTIC RECOMBINATION PROTEIN SPO11"/>
    <property type="match status" value="1"/>
</dbReference>
<feature type="domain" description="Spo11/DNA topoisomerase VI subunit A N-terminal" evidence="11">
    <location>
        <begin position="84"/>
        <end position="145"/>
    </location>
</feature>
<keyword evidence="5" id="KW-0479">Metal-binding</keyword>
<dbReference type="EC" id="5.6.2.2" evidence="4"/>
<protein>
    <recommendedName>
        <fullName evidence="4">DNA topoisomerase (ATP-hydrolyzing)</fullName>
        <ecNumber evidence="4">5.6.2.2</ecNumber>
    </recommendedName>
</protein>
<evidence type="ECO:0000256" key="2">
    <source>
        <dbReference type="ARBA" id="ARBA00001946"/>
    </source>
</evidence>
<keyword evidence="14" id="KW-1185">Reference proteome</keyword>
<evidence type="ECO:0000259" key="12">
    <source>
        <dbReference type="Pfam" id="PF21180"/>
    </source>
</evidence>
<dbReference type="Pfam" id="PF21180">
    <property type="entry name" value="TOP6A-Spo11_Toprim"/>
    <property type="match status" value="1"/>
</dbReference>
<dbReference type="GO" id="GO:0042138">
    <property type="term" value="P:meiotic DNA double-strand break formation"/>
    <property type="evidence" value="ECO:0007669"/>
    <property type="project" value="TreeGrafter"/>
</dbReference>
<evidence type="ECO:0000256" key="6">
    <source>
        <dbReference type="ARBA" id="ARBA00022842"/>
    </source>
</evidence>
<dbReference type="InterPro" id="IPR036388">
    <property type="entry name" value="WH-like_DNA-bd_sf"/>
</dbReference>
<evidence type="ECO:0000256" key="9">
    <source>
        <dbReference type="ARBA" id="ARBA00023235"/>
    </source>
</evidence>
<dbReference type="RefSeq" id="XP_037145179.1">
    <property type="nucleotide sequence ID" value="XM_037289284.1"/>
</dbReference>
<dbReference type="Proteomes" id="UP000509704">
    <property type="component" value="Chromosome 5"/>
</dbReference>
<evidence type="ECO:0000259" key="11">
    <source>
        <dbReference type="Pfam" id="PF04406"/>
    </source>
</evidence>
<accession>A0A7H9B6N5</accession>
<dbReference type="InterPro" id="IPR013049">
    <property type="entry name" value="Spo11/TopoVI_A_N"/>
</dbReference>
<dbReference type="PRINTS" id="PR01550">
    <property type="entry name" value="TOP6AFAMILY"/>
</dbReference>
<comment type="similarity">
    <text evidence="3 10">Belongs to the TOP6A family.</text>
</comment>
<dbReference type="GO" id="GO:0007131">
    <property type="term" value="P:reciprocal meiotic recombination"/>
    <property type="evidence" value="ECO:0007669"/>
    <property type="project" value="TreeGrafter"/>
</dbReference>
<evidence type="ECO:0000256" key="7">
    <source>
        <dbReference type="ARBA" id="ARBA00023029"/>
    </source>
</evidence>
<evidence type="ECO:0000256" key="1">
    <source>
        <dbReference type="ARBA" id="ARBA00000185"/>
    </source>
</evidence>
<dbReference type="EMBL" id="CP058608">
    <property type="protein sequence ID" value="QLG73452.1"/>
    <property type="molecule type" value="Genomic_DNA"/>
</dbReference>
<dbReference type="OrthoDB" id="5377392at2759"/>
<dbReference type="SUPFAM" id="SSF56726">
    <property type="entry name" value="DNA topoisomerase IV, alpha subunit"/>
    <property type="match status" value="1"/>
</dbReference>
<dbReference type="GO" id="GO:0046872">
    <property type="term" value="F:metal ion binding"/>
    <property type="evidence" value="ECO:0007669"/>
    <property type="project" value="UniProtKB-KW"/>
</dbReference>
<dbReference type="GO" id="GO:0000228">
    <property type="term" value="C:nuclear chromosome"/>
    <property type="evidence" value="ECO:0007669"/>
    <property type="project" value="TreeGrafter"/>
</dbReference>
<evidence type="ECO:0000256" key="10">
    <source>
        <dbReference type="PROSITE-ProRule" id="PRU01385"/>
    </source>
</evidence>
<keyword evidence="9 10" id="KW-0413">Isomerase</keyword>
<dbReference type="CDD" id="cd00223">
    <property type="entry name" value="TOPRIM_TopoIIB_SPO"/>
    <property type="match status" value="1"/>
</dbReference>
<comment type="cofactor">
    <cofactor evidence="2">
        <name>Mg(2+)</name>
        <dbReference type="ChEBI" id="CHEBI:18420"/>
    </cofactor>
</comment>
<dbReference type="InterPro" id="IPR034136">
    <property type="entry name" value="TOPRIM_Topo6A/Spo11"/>
</dbReference>
<dbReference type="PROSITE" id="PS52041">
    <property type="entry name" value="TOPO_IIB"/>
    <property type="match status" value="1"/>
</dbReference>
<dbReference type="GO" id="GO:0003918">
    <property type="term" value="F:DNA topoisomerase type II (double strand cut, ATP-hydrolyzing) activity"/>
    <property type="evidence" value="ECO:0007669"/>
    <property type="project" value="UniProtKB-UniRule"/>
</dbReference>
<dbReference type="Gene3D" id="3.40.1360.10">
    <property type="match status" value="1"/>
</dbReference>
<dbReference type="KEGG" id="zmk:HG535_0E05360"/>
<dbReference type="PANTHER" id="PTHR10848:SF0">
    <property type="entry name" value="MEIOTIC RECOMBINATION PROTEIN SPO11"/>
    <property type="match status" value="1"/>
</dbReference>
<evidence type="ECO:0000313" key="14">
    <source>
        <dbReference type="Proteomes" id="UP000509704"/>
    </source>
</evidence>